<dbReference type="Pfam" id="PF05635">
    <property type="entry name" value="23S_rRNA_IVP"/>
    <property type="match status" value="1"/>
</dbReference>
<dbReference type="RefSeq" id="WP_163344632.1">
    <property type="nucleotide sequence ID" value="NZ_CP048409.1"/>
</dbReference>
<dbReference type="Proteomes" id="UP000474630">
    <property type="component" value="Chromosome"/>
</dbReference>
<dbReference type="NCBIfam" id="TIGR02436">
    <property type="entry name" value="four helix bundle protein"/>
    <property type="match status" value="1"/>
</dbReference>
<dbReference type="PANTHER" id="PTHR38471:SF2">
    <property type="entry name" value="FOUR HELIX BUNDLE PROTEIN"/>
    <property type="match status" value="1"/>
</dbReference>
<reference evidence="1 2" key="1">
    <citation type="submission" date="2020-02" db="EMBL/GenBank/DDBJ databases">
        <title>Genome sequencing for Draconibacterium sp. strain M1.</title>
        <authorList>
            <person name="Park S.-J."/>
        </authorList>
    </citation>
    <scope>NUCLEOTIDE SEQUENCE [LARGE SCALE GENOMIC DNA]</scope>
    <source>
        <strain evidence="1 2">M1</strain>
    </source>
</reference>
<dbReference type="Gene3D" id="1.20.1440.60">
    <property type="entry name" value="23S rRNA-intervening sequence"/>
    <property type="match status" value="1"/>
</dbReference>
<dbReference type="InterPro" id="IPR036583">
    <property type="entry name" value="23S_rRNA_IVS_sf"/>
</dbReference>
<dbReference type="KEGG" id="drc:G0Q07_02685"/>
<evidence type="ECO:0000313" key="2">
    <source>
        <dbReference type="Proteomes" id="UP000474630"/>
    </source>
</evidence>
<name>A0A6C0R9S6_9BACT</name>
<evidence type="ECO:0000313" key="1">
    <source>
        <dbReference type="EMBL" id="QIA06702.1"/>
    </source>
</evidence>
<dbReference type="PIRSF" id="PIRSF035652">
    <property type="entry name" value="CHP02436"/>
    <property type="match status" value="1"/>
</dbReference>
<organism evidence="1 2">
    <name type="scientific">Draconibacterium halophilum</name>
    <dbReference type="NCBI Taxonomy" id="2706887"/>
    <lineage>
        <taxon>Bacteria</taxon>
        <taxon>Pseudomonadati</taxon>
        <taxon>Bacteroidota</taxon>
        <taxon>Bacteroidia</taxon>
        <taxon>Marinilabiliales</taxon>
        <taxon>Prolixibacteraceae</taxon>
        <taxon>Draconibacterium</taxon>
    </lineage>
</organism>
<dbReference type="PANTHER" id="PTHR38471">
    <property type="entry name" value="FOUR HELIX BUNDLE PROTEIN"/>
    <property type="match status" value="1"/>
</dbReference>
<dbReference type="InterPro" id="IPR012657">
    <property type="entry name" value="23S_rRNA-intervening_sequence"/>
</dbReference>
<gene>
    <name evidence="1" type="ORF">G0Q07_02685</name>
</gene>
<keyword evidence="2" id="KW-1185">Reference proteome</keyword>
<dbReference type="EMBL" id="CP048409">
    <property type="protein sequence ID" value="QIA06702.1"/>
    <property type="molecule type" value="Genomic_DNA"/>
</dbReference>
<protein>
    <submittedName>
        <fullName evidence="1">Four helix bundle protein</fullName>
    </submittedName>
</protein>
<sequence>MNERKYDLEERLIDFVLKVDEVIEKLPKTRMATHITGQLIRCSTSPALNNGEAQAAESQRDFIHKMQIILKELRETKVCLMIINRKKYLKENDVFPALKENEELLAIFAKSVKTAKSKL</sequence>
<proteinExistence type="predicted"/>
<dbReference type="AlphaFoldDB" id="A0A6C0R9S6"/>
<dbReference type="SUPFAM" id="SSF158446">
    <property type="entry name" value="IVS-encoded protein-like"/>
    <property type="match status" value="1"/>
</dbReference>
<accession>A0A6C0R9S6</accession>